<dbReference type="EMBL" id="MW175491">
    <property type="protein sequence ID" value="QPB10588.1"/>
    <property type="molecule type" value="Genomic_DNA"/>
</dbReference>
<reference evidence="1" key="1">
    <citation type="submission" date="2020-10" db="EMBL/GenBank/DDBJ databases">
        <authorList>
            <person name="Ni P."/>
        </authorList>
    </citation>
    <scope>NUCLEOTIDE SEQUENCE</scope>
</reference>
<evidence type="ECO:0000313" key="1">
    <source>
        <dbReference type="EMBL" id="QPB10588.1"/>
    </source>
</evidence>
<sequence length="132" mass="14883">MNSTIYAALNQCTTTGLERLIRAEQLPNGQWIRLFKDHKAWHRIALFESDAPDSGISGVIVEPSGEIYYKQTAPYAQGQGYTRALQAMLTIWGVHWYRSELLTEAGAACYGDKKKSEKELKRVLTGIFKSVE</sequence>
<keyword evidence="2" id="KW-1185">Reference proteome</keyword>
<proteinExistence type="predicted"/>
<dbReference type="Proteomes" id="UP000605974">
    <property type="component" value="Segment"/>
</dbReference>
<protein>
    <submittedName>
        <fullName evidence="1">Uncharacterized protein</fullName>
    </submittedName>
</protein>
<name>A0A7S8BC61_9CAUD</name>
<organism evidence="1 2">
    <name type="scientific">Pseudomonas phage PN09</name>
    <dbReference type="NCBI Taxonomy" id="2782564"/>
    <lineage>
        <taxon>Viruses</taxon>
        <taxon>Duplodnaviria</taxon>
        <taxon>Heunggongvirae</taxon>
        <taxon>Uroviricota</taxon>
        <taxon>Caudoviricetes</taxon>
        <taxon>Vandenendeviridae</taxon>
        <taxon>Gorskivirinae</taxon>
        <taxon>Otagovirus</taxon>
        <taxon>Otagovirus PN09</taxon>
    </lineage>
</organism>
<evidence type="ECO:0000313" key="2">
    <source>
        <dbReference type="Proteomes" id="UP000605974"/>
    </source>
</evidence>
<gene>
    <name evidence="1" type="ORF">PN09_167</name>
</gene>
<accession>A0A7S8BC61</accession>